<keyword evidence="3" id="KW-1185">Reference proteome</keyword>
<dbReference type="Proteomes" id="UP000507140">
    <property type="component" value="Unassembled WGS sequence"/>
</dbReference>
<gene>
    <name evidence="2" type="ORF">LMG3415_04631</name>
</gene>
<proteinExistence type="predicted"/>
<feature type="region of interest" description="Disordered" evidence="1">
    <location>
        <begin position="43"/>
        <end position="74"/>
    </location>
</feature>
<dbReference type="EMBL" id="CADIKR010000006">
    <property type="protein sequence ID" value="CAB3904311.1"/>
    <property type="molecule type" value="Genomic_DNA"/>
</dbReference>
<evidence type="ECO:0000313" key="2">
    <source>
        <dbReference type="EMBL" id="CAB3904311.1"/>
    </source>
</evidence>
<reference evidence="2 3" key="1">
    <citation type="submission" date="2020-04" db="EMBL/GenBank/DDBJ databases">
        <authorList>
            <person name="De Canck E."/>
        </authorList>
    </citation>
    <scope>NUCLEOTIDE SEQUENCE [LARGE SCALE GENOMIC DNA]</scope>
    <source>
        <strain evidence="2 3">LMG 3415</strain>
    </source>
</reference>
<evidence type="ECO:0000313" key="3">
    <source>
        <dbReference type="Proteomes" id="UP000507140"/>
    </source>
</evidence>
<protein>
    <submittedName>
        <fullName evidence="2">Uncharacterized protein</fullName>
    </submittedName>
</protein>
<organism evidence="2 3">
    <name type="scientific">Achromobacter mucicolens</name>
    <dbReference type="NCBI Taxonomy" id="1389922"/>
    <lineage>
        <taxon>Bacteria</taxon>
        <taxon>Pseudomonadati</taxon>
        <taxon>Pseudomonadota</taxon>
        <taxon>Betaproteobacteria</taxon>
        <taxon>Burkholderiales</taxon>
        <taxon>Alcaligenaceae</taxon>
        <taxon>Achromobacter</taxon>
    </lineage>
</organism>
<evidence type="ECO:0000256" key="1">
    <source>
        <dbReference type="SAM" id="MobiDB-lite"/>
    </source>
</evidence>
<comment type="caution">
    <text evidence="2">The sequence shown here is derived from an EMBL/GenBank/DDBJ whole genome shotgun (WGS) entry which is preliminary data.</text>
</comment>
<accession>A0ABM8LIX1</accession>
<sequence>MLASGTGGLTPARCHAASSAMETLSELISSGVNSCRPTVACSGAPGTETTRECPTRMASAEPHTLEPIASAMAH</sequence>
<name>A0ABM8LIX1_9BURK</name>